<dbReference type="AlphaFoldDB" id="A0A0A9FMQ6"/>
<protein>
    <submittedName>
        <fullName evidence="1">Uncharacterized protein</fullName>
    </submittedName>
</protein>
<evidence type="ECO:0000313" key="1">
    <source>
        <dbReference type="EMBL" id="JAE11536.1"/>
    </source>
</evidence>
<accession>A0A0A9FMQ6</accession>
<proteinExistence type="predicted"/>
<dbReference type="EMBL" id="GBRH01186360">
    <property type="protein sequence ID" value="JAE11536.1"/>
    <property type="molecule type" value="Transcribed_RNA"/>
</dbReference>
<reference evidence="1" key="1">
    <citation type="submission" date="2014-09" db="EMBL/GenBank/DDBJ databases">
        <authorList>
            <person name="Magalhaes I.L.F."/>
            <person name="Oliveira U."/>
            <person name="Santos F.R."/>
            <person name="Vidigal T.H.D.A."/>
            <person name="Brescovit A.D."/>
            <person name="Santos A.J."/>
        </authorList>
    </citation>
    <scope>NUCLEOTIDE SEQUENCE</scope>
    <source>
        <tissue evidence="1">Shoot tissue taken approximately 20 cm above the soil surface</tissue>
    </source>
</reference>
<reference evidence="1" key="2">
    <citation type="journal article" date="2015" name="Data Brief">
        <title>Shoot transcriptome of the giant reed, Arundo donax.</title>
        <authorList>
            <person name="Barrero R.A."/>
            <person name="Guerrero F.D."/>
            <person name="Moolhuijzen P."/>
            <person name="Goolsby J.A."/>
            <person name="Tidwell J."/>
            <person name="Bellgard S.E."/>
            <person name="Bellgard M.I."/>
        </authorList>
    </citation>
    <scope>NUCLEOTIDE SEQUENCE</scope>
    <source>
        <tissue evidence="1">Shoot tissue taken approximately 20 cm above the soil surface</tissue>
    </source>
</reference>
<name>A0A0A9FMQ6_ARUDO</name>
<sequence>MQRNVHKLQIFAMRTKEQVAYLDSVLHLLASILVCFPDVET</sequence>
<organism evidence="1">
    <name type="scientific">Arundo donax</name>
    <name type="common">Giant reed</name>
    <name type="synonym">Donax arundinaceus</name>
    <dbReference type="NCBI Taxonomy" id="35708"/>
    <lineage>
        <taxon>Eukaryota</taxon>
        <taxon>Viridiplantae</taxon>
        <taxon>Streptophyta</taxon>
        <taxon>Embryophyta</taxon>
        <taxon>Tracheophyta</taxon>
        <taxon>Spermatophyta</taxon>
        <taxon>Magnoliopsida</taxon>
        <taxon>Liliopsida</taxon>
        <taxon>Poales</taxon>
        <taxon>Poaceae</taxon>
        <taxon>PACMAD clade</taxon>
        <taxon>Arundinoideae</taxon>
        <taxon>Arundineae</taxon>
        <taxon>Arundo</taxon>
    </lineage>
</organism>